<dbReference type="InterPro" id="IPR027417">
    <property type="entry name" value="P-loop_NTPase"/>
</dbReference>
<name>A0A9D2C9M0_9MICO</name>
<feature type="non-terminal residue" evidence="1">
    <location>
        <position position="333"/>
    </location>
</feature>
<dbReference type="AlphaFoldDB" id="A0A9D2C9M0"/>
<evidence type="ECO:0000313" key="2">
    <source>
        <dbReference type="Proteomes" id="UP000824005"/>
    </source>
</evidence>
<evidence type="ECO:0000313" key="1">
    <source>
        <dbReference type="EMBL" id="HIY67366.1"/>
    </source>
</evidence>
<accession>A0A9D2C9M0</accession>
<organism evidence="1 2">
    <name type="scientific">Candidatus Agrococcus pullicola</name>
    <dbReference type="NCBI Taxonomy" id="2838429"/>
    <lineage>
        <taxon>Bacteria</taxon>
        <taxon>Bacillati</taxon>
        <taxon>Actinomycetota</taxon>
        <taxon>Actinomycetes</taxon>
        <taxon>Micrococcales</taxon>
        <taxon>Microbacteriaceae</taxon>
        <taxon>Agrococcus</taxon>
    </lineage>
</organism>
<dbReference type="EMBL" id="DXDC01000421">
    <property type="protein sequence ID" value="HIY67366.1"/>
    <property type="molecule type" value="Genomic_DNA"/>
</dbReference>
<sequence length="333" mass="36253">MSTGATTCGHVGAAESVPRTRLLERLNGTEQLCVVHAEGGSGKTVLLSQWAANYGEPVIWLDLRAQLSSRAGFWLRMLTRLHADGWIDDAMLARKVIAISEAPGFIDRMIQRMFQNHATPRAIIIDGLPAQSDKWPAVVGDLVKLLRHHPDMRCLVACSSTSVRDALLADPPPISWVELTTDDLALSPGEARKILQRDAPLIEASDLDAILASDAVQRIDTLRFAIEHHDAPELAASLSLSPAIMERFTDSGLREFAGLTALAPVIDADLAQDLTGRSDAADVLDRFAREGAGSWTQHESGHALFRYRDGVRQAASADFHARHARLVSAAKRK</sequence>
<comment type="caution">
    <text evidence="1">The sequence shown here is derived from an EMBL/GenBank/DDBJ whole genome shotgun (WGS) entry which is preliminary data.</text>
</comment>
<dbReference type="SUPFAM" id="SSF52540">
    <property type="entry name" value="P-loop containing nucleoside triphosphate hydrolases"/>
    <property type="match status" value="1"/>
</dbReference>
<proteinExistence type="predicted"/>
<reference evidence="1" key="1">
    <citation type="journal article" date="2021" name="PeerJ">
        <title>Extensive microbial diversity within the chicken gut microbiome revealed by metagenomics and culture.</title>
        <authorList>
            <person name="Gilroy R."/>
            <person name="Ravi A."/>
            <person name="Getino M."/>
            <person name="Pursley I."/>
            <person name="Horton D.L."/>
            <person name="Alikhan N.F."/>
            <person name="Baker D."/>
            <person name="Gharbi K."/>
            <person name="Hall N."/>
            <person name="Watson M."/>
            <person name="Adriaenssens E.M."/>
            <person name="Foster-Nyarko E."/>
            <person name="Jarju S."/>
            <person name="Secka A."/>
            <person name="Antonio M."/>
            <person name="Oren A."/>
            <person name="Chaudhuri R.R."/>
            <person name="La Ragione R."/>
            <person name="Hildebrand F."/>
            <person name="Pallen M.J."/>
        </authorList>
    </citation>
    <scope>NUCLEOTIDE SEQUENCE</scope>
    <source>
        <strain evidence="1">ChiGjej1B1-98</strain>
    </source>
</reference>
<dbReference type="Gene3D" id="3.40.50.300">
    <property type="entry name" value="P-loop containing nucleotide triphosphate hydrolases"/>
    <property type="match status" value="1"/>
</dbReference>
<gene>
    <name evidence="1" type="ORF">H9830_13955</name>
</gene>
<reference evidence="1" key="2">
    <citation type="submission" date="2021-04" db="EMBL/GenBank/DDBJ databases">
        <authorList>
            <person name="Gilroy R."/>
        </authorList>
    </citation>
    <scope>NUCLEOTIDE SEQUENCE</scope>
    <source>
        <strain evidence="1">ChiGjej1B1-98</strain>
    </source>
</reference>
<protein>
    <submittedName>
        <fullName evidence="1">Uncharacterized protein</fullName>
    </submittedName>
</protein>
<dbReference type="Proteomes" id="UP000824005">
    <property type="component" value="Unassembled WGS sequence"/>
</dbReference>